<keyword evidence="3" id="KW-0460">Magnesium</keyword>
<evidence type="ECO:0000256" key="1">
    <source>
        <dbReference type="ARBA" id="ARBA00001946"/>
    </source>
</evidence>
<sequence>MPRYARRSARVLLIDSEDRVLLLRSALLPGPGHVWLTPGGGVKWWERLRPAAARELREEVGLAVRPRDLRPVAFTTGHADLTFARGLFRDDFFVYRVDRHEVDTSGHTELERKHYAGFRWWSAAELAATDETVYPFRLAGLLADLVVGASPAELVELPWHHFG</sequence>
<keyword evidence="2" id="KW-0378">Hydrolase</keyword>
<dbReference type="CDD" id="cd04685">
    <property type="entry name" value="NUDIX_Hydrolase"/>
    <property type="match status" value="1"/>
</dbReference>
<comment type="cofactor">
    <cofactor evidence="1">
        <name>Mg(2+)</name>
        <dbReference type="ChEBI" id="CHEBI:18420"/>
    </cofactor>
</comment>
<comment type="caution">
    <text evidence="5">The sequence shown here is derived from an EMBL/GenBank/DDBJ whole genome shotgun (WGS) entry which is preliminary data.</text>
</comment>
<dbReference type="SUPFAM" id="SSF55811">
    <property type="entry name" value="Nudix"/>
    <property type="match status" value="1"/>
</dbReference>
<keyword evidence="6" id="KW-1185">Reference proteome</keyword>
<name>A0A7W7D1N7_9ACTN</name>
<dbReference type="PANTHER" id="PTHR43046">
    <property type="entry name" value="GDP-MANNOSE MANNOSYL HYDROLASE"/>
    <property type="match status" value="1"/>
</dbReference>
<dbReference type="EMBL" id="JACHMF010000001">
    <property type="protein sequence ID" value="MBB4698314.1"/>
    <property type="molecule type" value="Genomic_DNA"/>
</dbReference>
<dbReference type="RefSeq" id="WP_184956336.1">
    <property type="nucleotide sequence ID" value="NZ_BOMC01000024.1"/>
</dbReference>
<dbReference type="PROSITE" id="PS51462">
    <property type="entry name" value="NUDIX"/>
    <property type="match status" value="1"/>
</dbReference>
<dbReference type="PANTHER" id="PTHR43046:SF12">
    <property type="entry name" value="GDP-MANNOSE MANNOSYL HYDROLASE"/>
    <property type="match status" value="1"/>
</dbReference>
<gene>
    <name evidence="5" type="ORF">BKA14_008462</name>
</gene>
<organism evidence="5 6">
    <name type="scientific">Paractinoplanes abujensis</name>
    <dbReference type="NCBI Taxonomy" id="882441"/>
    <lineage>
        <taxon>Bacteria</taxon>
        <taxon>Bacillati</taxon>
        <taxon>Actinomycetota</taxon>
        <taxon>Actinomycetes</taxon>
        <taxon>Micromonosporales</taxon>
        <taxon>Micromonosporaceae</taxon>
        <taxon>Paractinoplanes</taxon>
    </lineage>
</organism>
<evidence type="ECO:0000256" key="3">
    <source>
        <dbReference type="ARBA" id="ARBA00022842"/>
    </source>
</evidence>
<dbReference type="InterPro" id="IPR020084">
    <property type="entry name" value="NUDIX_hydrolase_CS"/>
</dbReference>
<evidence type="ECO:0000313" key="6">
    <source>
        <dbReference type="Proteomes" id="UP000542742"/>
    </source>
</evidence>
<dbReference type="InterPro" id="IPR015797">
    <property type="entry name" value="NUDIX_hydrolase-like_dom_sf"/>
</dbReference>
<dbReference type="GO" id="GO:0016787">
    <property type="term" value="F:hydrolase activity"/>
    <property type="evidence" value="ECO:0007669"/>
    <property type="project" value="UniProtKB-KW"/>
</dbReference>
<dbReference type="Gene3D" id="3.90.79.10">
    <property type="entry name" value="Nucleoside Triphosphate Pyrophosphohydrolase"/>
    <property type="match status" value="1"/>
</dbReference>
<evidence type="ECO:0000259" key="4">
    <source>
        <dbReference type="PROSITE" id="PS51462"/>
    </source>
</evidence>
<dbReference type="PROSITE" id="PS00893">
    <property type="entry name" value="NUDIX_BOX"/>
    <property type="match status" value="1"/>
</dbReference>
<evidence type="ECO:0000313" key="5">
    <source>
        <dbReference type="EMBL" id="MBB4698314.1"/>
    </source>
</evidence>
<dbReference type="Pfam" id="PF00293">
    <property type="entry name" value="NUDIX"/>
    <property type="match status" value="1"/>
</dbReference>
<dbReference type="Proteomes" id="UP000542742">
    <property type="component" value="Unassembled WGS sequence"/>
</dbReference>
<dbReference type="InterPro" id="IPR000086">
    <property type="entry name" value="NUDIX_hydrolase_dom"/>
</dbReference>
<protein>
    <submittedName>
        <fullName evidence="5">ADP-ribose pyrophosphatase YjhB (NUDIX family)</fullName>
    </submittedName>
</protein>
<accession>A0A7W7D1N7</accession>
<proteinExistence type="predicted"/>
<dbReference type="AlphaFoldDB" id="A0A7W7D1N7"/>
<evidence type="ECO:0000256" key="2">
    <source>
        <dbReference type="ARBA" id="ARBA00022801"/>
    </source>
</evidence>
<feature type="domain" description="Nudix hydrolase" evidence="4">
    <location>
        <begin position="4"/>
        <end position="144"/>
    </location>
</feature>
<reference evidence="5 6" key="1">
    <citation type="submission" date="2020-08" db="EMBL/GenBank/DDBJ databases">
        <title>Sequencing the genomes of 1000 actinobacteria strains.</title>
        <authorList>
            <person name="Klenk H.-P."/>
        </authorList>
    </citation>
    <scope>NUCLEOTIDE SEQUENCE [LARGE SCALE GENOMIC DNA]</scope>
    <source>
        <strain evidence="5 6">DSM 45518</strain>
    </source>
</reference>